<dbReference type="InterPro" id="IPR026906">
    <property type="entry name" value="LRR_5"/>
</dbReference>
<organism evidence="2">
    <name type="scientific">Trepomonas sp. PC1</name>
    <dbReference type="NCBI Taxonomy" id="1076344"/>
    <lineage>
        <taxon>Eukaryota</taxon>
        <taxon>Metamonada</taxon>
        <taxon>Diplomonadida</taxon>
        <taxon>Hexamitidae</taxon>
        <taxon>Hexamitinae</taxon>
        <taxon>Trepomonas</taxon>
    </lineage>
</organism>
<dbReference type="AlphaFoldDB" id="A0A146KEG1"/>
<protein>
    <submittedName>
        <fullName evidence="2">Leucine rich repeats-containing protein</fullName>
    </submittedName>
</protein>
<sequence>MSKSNSQYEATKQMALLNFIAEKNISFLAVSQAKDVQIINDCLILKNKSYPAKCFMKSKLFKFAIACNMEEASKELFAESDLQEIFCPVLKTVDELAFNKCQLKSIQCPLLKEIGRCSFQYSALEEANFPNVQSVGWGAFRGCEQLKFVQFDSLQKIKAPFLQKCFLQKMVLLQVSKICPNAFEQCGMQAMEAPKMKEHDQKMLQLMQMSNTNNARLVETIDNQSEEISLLKEELELQNAKIQQLMQMFSEQNQVIQTLGQRIEKFEGVNEKAIQKIDRYRQYMMTVFQVLE</sequence>
<dbReference type="Pfam" id="PF13306">
    <property type="entry name" value="LRR_5"/>
    <property type="match status" value="1"/>
</dbReference>
<feature type="coiled-coil region" evidence="1">
    <location>
        <begin position="214"/>
        <end position="252"/>
    </location>
</feature>
<reference evidence="2" key="1">
    <citation type="submission" date="2015-07" db="EMBL/GenBank/DDBJ databases">
        <title>Adaptation to a free-living lifestyle via gene acquisitions in the diplomonad Trepomonas sp. PC1.</title>
        <authorList>
            <person name="Xu F."/>
            <person name="Jerlstrom-Hultqvist J."/>
            <person name="Kolisko M."/>
            <person name="Simpson A.G.B."/>
            <person name="Roger A.J."/>
            <person name="Svard S.G."/>
            <person name="Andersson J.O."/>
        </authorList>
    </citation>
    <scope>NUCLEOTIDE SEQUENCE</scope>
    <source>
        <strain evidence="2">PC1</strain>
    </source>
</reference>
<evidence type="ECO:0000313" key="2">
    <source>
        <dbReference type="EMBL" id="JAP95210.1"/>
    </source>
</evidence>
<evidence type="ECO:0000256" key="1">
    <source>
        <dbReference type="SAM" id="Coils"/>
    </source>
</evidence>
<gene>
    <name evidence="2" type="ORF">TPC1_11877</name>
</gene>
<accession>A0A146KEG1</accession>
<dbReference type="Gene3D" id="3.80.10.10">
    <property type="entry name" value="Ribonuclease Inhibitor"/>
    <property type="match status" value="1"/>
</dbReference>
<proteinExistence type="predicted"/>
<name>A0A146KEG1_9EUKA</name>
<keyword evidence="1" id="KW-0175">Coiled coil</keyword>
<dbReference type="InterPro" id="IPR032675">
    <property type="entry name" value="LRR_dom_sf"/>
</dbReference>
<feature type="non-terminal residue" evidence="2">
    <location>
        <position position="1"/>
    </location>
</feature>
<dbReference type="EMBL" id="GDID01001396">
    <property type="protein sequence ID" value="JAP95210.1"/>
    <property type="molecule type" value="Transcribed_RNA"/>
</dbReference>